<feature type="region of interest" description="Disordered" evidence="2">
    <location>
        <begin position="679"/>
        <end position="724"/>
    </location>
</feature>
<name>A0A0D2NGH2_9CHLO</name>
<proteinExistence type="predicted"/>
<feature type="compositionally biased region" description="Low complexity" evidence="2">
    <location>
        <begin position="151"/>
        <end position="160"/>
    </location>
</feature>
<dbReference type="GeneID" id="25736719"/>
<dbReference type="Gene3D" id="3.80.10.10">
    <property type="entry name" value="Ribonuclease Inhibitor"/>
    <property type="match status" value="1"/>
</dbReference>
<organism evidence="3 4">
    <name type="scientific">Monoraphidium neglectum</name>
    <dbReference type="NCBI Taxonomy" id="145388"/>
    <lineage>
        <taxon>Eukaryota</taxon>
        <taxon>Viridiplantae</taxon>
        <taxon>Chlorophyta</taxon>
        <taxon>core chlorophytes</taxon>
        <taxon>Chlorophyceae</taxon>
        <taxon>CS clade</taxon>
        <taxon>Sphaeropleales</taxon>
        <taxon>Selenastraceae</taxon>
        <taxon>Monoraphidium</taxon>
    </lineage>
</organism>
<dbReference type="GO" id="GO:0005930">
    <property type="term" value="C:axoneme"/>
    <property type="evidence" value="ECO:0007669"/>
    <property type="project" value="UniProtKB-SubCell"/>
</dbReference>
<feature type="region of interest" description="Disordered" evidence="2">
    <location>
        <begin position="646"/>
        <end position="667"/>
    </location>
</feature>
<reference evidence="3 4" key="1">
    <citation type="journal article" date="2013" name="BMC Genomics">
        <title>Reconstruction of the lipid metabolism for the microalga Monoraphidium neglectum from its genome sequence reveals characteristics suitable for biofuel production.</title>
        <authorList>
            <person name="Bogen C."/>
            <person name="Al-Dilaimi A."/>
            <person name="Albersmeier A."/>
            <person name="Wichmann J."/>
            <person name="Grundmann M."/>
            <person name="Rupp O."/>
            <person name="Lauersen K.J."/>
            <person name="Blifernez-Klassen O."/>
            <person name="Kalinowski J."/>
            <person name="Goesmann A."/>
            <person name="Mussgnug J.H."/>
            <person name="Kruse O."/>
        </authorList>
    </citation>
    <scope>NUCLEOTIDE SEQUENCE [LARGE SCALE GENOMIC DNA]</scope>
    <source>
        <strain evidence="3 4">SAG 48.87</strain>
    </source>
</reference>
<dbReference type="Proteomes" id="UP000054498">
    <property type="component" value="Unassembled WGS sequence"/>
</dbReference>
<sequence length="724" mass="74267">MDSPAAPLDEATAITSDAQAALSPPCGALQQRSVPSAGDAPATTAFALEALPPDVARRILGTLACPEYPGAPQRLRALQPAALTCHTWRGAARQLVRQLTFKGSSEGAGGRNLSVFPELSRLVLKTFPRDEDAAQLLLTLAVPDDPALSAAASAVSGSGSQTQGDRPDGVPGQQRRASVAGGGCFSGRCGGLQDICGGTSIQVGSGLSILALPLPLPAALTSLTRLSVSLLPANCTSGPPKRGAGAPGRRLAAALDALPLLVHLNLRDAPLVCAELAEALPRAARLRELVVGCEDNFDFFEAGPSPPKPPASKLFWAGATQLESLTVPLGLPSVFKRVTSLTSLTFAGGWDFLGFNRAGCENLRKQASGRSWQNPSSFSQLSALAKLTICFSYGPRGADASSAATAADLSALSSLPALRDLWIKSTASERRFVPMHDLNLLTQITALSLTADAHGEDLTVAEALPTALAGLRSLSVQMCGARLVAGPTDCGGGLLGTGEAPSGSAGPSLASLTRLEARFGSGACELLSPRLLPAGLRCLTLRADNPNDEAAAMALLAAPAPPAPALRRLESLELCTRLRATAWRVPAWLPALAGTLETVRRPGIIGQREEMRSRVQGEIAALDALARMGVREIKVEFAIKDALEAAAGQPGPTGSSVPPPPPPRPKARLLAATDEACEDPPLSAAAVGGGSSQAQNDKTHGAPIQNQRGGGAGASCFSGNRGGL</sequence>
<dbReference type="KEGG" id="mng:MNEG_3841"/>
<comment type="subcellular location">
    <subcellularLocation>
        <location evidence="1">Cytoplasm</location>
        <location evidence="1">Cytoskeleton</location>
        <location evidence="1">Cilium axoneme</location>
    </subcellularLocation>
</comment>
<feature type="region of interest" description="Disordered" evidence="2">
    <location>
        <begin position="151"/>
        <end position="177"/>
    </location>
</feature>
<dbReference type="EMBL" id="KK100723">
    <property type="protein sequence ID" value="KIZ04116.1"/>
    <property type="molecule type" value="Genomic_DNA"/>
</dbReference>
<evidence type="ECO:0000313" key="4">
    <source>
        <dbReference type="Proteomes" id="UP000054498"/>
    </source>
</evidence>
<protein>
    <recommendedName>
        <fullName evidence="5">F-box domain-containing protein</fullName>
    </recommendedName>
</protein>
<dbReference type="InterPro" id="IPR032675">
    <property type="entry name" value="LRR_dom_sf"/>
</dbReference>
<accession>A0A0D2NGH2</accession>
<keyword evidence="4" id="KW-1185">Reference proteome</keyword>
<evidence type="ECO:0000256" key="1">
    <source>
        <dbReference type="ARBA" id="ARBA00004430"/>
    </source>
</evidence>
<gene>
    <name evidence="3" type="ORF">MNEG_3841</name>
</gene>
<dbReference type="AlphaFoldDB" id="A0A0D2NGH2"/>
<evidence type="ECO:0000313" key="3">
    <source>
        <dbReference type="EMBL" id="KIZ04116.1"/>
    </source>
</evidence>
<evidence type="ECO:0000256" key="2">
    <source>
        <dbReference type="SAM" id="MobiDB-lite"/>
    </source>
</evidence>
<dbReference type="RefSeq" id="XP_013903135.1">
    <property type="nucleotide sequence ID" value="XM_014047681.1"/>
</dbReference>
<evidence type="ECO:0008006" key="5">
    <source>
        <dbReference type="Google" id="ProtNLM"/>
    </source>
</evidence>